<dbReference type="Gene3D" id="1.20.1540.10">
    <property type="entry name" value="Rhomboid-like"/>
    <property type="match status" value="1"/>
</dbReference>
<organism evidence="9 10">
    <name type="scientific">Leucosporidium creatinivorum</name>
    <dbReference type="NCBI Taxonomy" id="106004"/>
    <lineage>
        <taxon>Eukaryota</taxon>
        <taxon>Fungi</taxon>
        <taxon>Dikarya</taxon>
        <taxon>Basidiomycota</taxon>
        <taxon>Pucciniomycotina</taxon>
        <taxon>Microbotryomycetes</taxon>
        <taxon>Leucosporidiales</taxon>
        <taxon>Leucosporidium</taxon>
    </lineage>
</organism>
<evidence type="ECO:0000256" key="3">
    <source>
        <dbReference type="ARBA" id="ARBA00022692"/>
    </source>
</evidence>
<sequence length="363" mass="39603">MLLSPLRTLRPPLRTLLQQLPRRFQSTVPPPPPHAHRIPIGRHVVFGVGLGAAGTLAAALLTNKDTADRKAQMSGWWPRQREWKGLDPELASLRLREVVQRVRKAVGAFGDDWRLPTILGQSYLNLTEEKRTQLAIIGLTAGVFVAWNIPACRGFAGKYLWHDPLATRPVTLLTSIFAHKSLPHFAFNSIALWSIGSACSSYFDHHDDLLPRSTSRYEFLAFFVAAGLFSSLVSHVYSVGVLAPRLRQATSSVSAARHAILPSLGSSGAIYACLIVTGLAYPEATVSLIFVPFIPIPIGGACAAMVTLDLAGLLRGWRLFDHSAHLGGAIYGLWYYLSGHQLFEQLRVALGGSSSSAKRIARS</sequence>
<feature type="domain" description="Peptidase S54 rhomboid" evidence="8">
    <location>
        <begin position="170"/>
        <end position="336"/>
    </location>
</feature>
<comment type="similarity">
    <text evidence="2">Belongs to the peptidase S54 family.</text>
</comment>
<evidence type="ECO:0000259" key="8">
    <source>
        <dbReference type="Pfam" id="PF01694"/>
    </source>
</evidence>
<keyword evidence="4" id="KW-0378">Hydrolase</keyword>
<evidence type="ECO:0000313" key="10">
    <source>
        <dbReference type="Proteomes" id="UP000193467"/>
    </source>
</evidence>
<dbReference type="GO" id="GO:0006465">
    <property type="term" value="P:signal peptide processing"/>
    <property type="evidence" value="ECO:0007669"/>
    <property type="project" value="TreeGrafter"/>
</dbReference>
<dbReference type="GO" id="GO:0004252">
    <property type="term" value="F:serine-type endopeptidase activity"/>
    <property type="evidence" value="ECO:0007669"/>
    <property type="project" value="InterPro"/>
</dbReference>
<dbReference type="Pfam" id="PF01694">
    <property type="entry name" value="Rhomboid"/>
    <property type="match status" value="1"/>
</dbReference>
<evidence type="ECO:0000256" key="6">
    <source>
        <dbReference type="ARBA" id="ARBA00023136"/>
    </source>
</evidence>
<keyword evidence="6 7" id="KW-0472">Membrane</keyword>
<comment type="caution">
    <text evidence="9">The sequence shown here is derived from an EMBL/GenBank/DDBJ whole genome shotgun (WGS) entry which is preliminary data.</text>
</comment>
<dbReference type="EMBL" id="MCGR01000001">
    <property type="protein sequence ID" value="ORY92450.1"/>
    <property type="molecule type" value="Genomic_DNA"/>
</dbReference>
<gene>
    <name evidence="9" type="ORF">BCR35DRAFT_297863</name>
</gene>
<dbReference type="SUPFAM" id="SSF144091">
    <property type="entry name" value="Rhomboid-like"/>
    <property type="match status" value="1"/>
</dbReference>
<evidence type="ECO:0000256" key="2">
    <source>
        <dbReference type="ARBA" id="ARBA00009045"/>
    </source>
</evidence>
<dbReference type="FunCoup" id="A0A1Y2G4K1">
    <property type="interactions" value="310"/>
</dbReference>
<dbReference type="OrthoDB" id="10260614at2759"/>
<accession>A0A1Y2G4K1</accession>
<dbReference type="GO" id="GO:0016020">
    <property type="term" value="C:membrane"/>
    <property type="evidence" value="ECO:0007669"/>
    <property type="project" value="UniProtKB-SubCell"/>
</dbReference>
<keyword evidence="10" id="KW-1185">Reference proteome</keyword>
<feature type="transmembrane region" description="Helical" evidence="7">
    <location>
        <begin position="259"/>
        <end position="281"/>
    </location>
</feature>
<dbReference type="PANTHER" id="PTHR43731">
    <property type="entry name" value="RHOMBOID PROTEASE"/>
    <property type="match status" value="1"/>
</dbReference>
<feature type="transmembrane region" description="Helical" evidence="7">
    <location>
        <begin position="40"/>
        <end position="61"/>
    </location>
</feature>
<dbReference type="Proteomes" id="UP000193467">
    <property type="component" value="Unassembled WGS sequence"/>
</dbReference>
<protein>
    <recommendedName>
        <fullName evidence="8">Peptidase S54 rhomboid domain-containing protein</fullName>
    </recommendedName>
</protein>
<name>A0A1Y2G4K1_9BASI</name>
<evidence type="ECO:0000256" key="1">
    <source>
        <dbReference type="ARBA" id="ARBA00004141"/>
    </source>
</evidence>
<keyword evidence="3 7" id="KW-0812">Transmembrane</keyword>
<dbReference type="InParanoid" id="A0A1Y2G4K1"/>
<evidence type="ECO:0000256" key="4">
    <source>
        <dbReference type="ARBA" id="ARBA00022801"/>
    </source>
</evidence>
<dbReference type="AlphaFoldDB" id="A0A1Y2G4K1"/>
<keyword evidence="5 7" id="KW-1133">Transmembrane helix</keyword>
<proteinExistence type="inferred from homology"/>
<feature type="transmembrane region" description="Helical" evidence="7">
    <location>
        <begin position="219"/>
        <end position="238"/>
    </location>
</feature>
<comment type="subcellular location">
    <subcellularLocation>
        <location evidence="1">Membrane</location>
        <topology evidence="1">Multi-pass membrane protein</topology>
    </subcellularLocation>
</comment>
<evidence type="ECO:0000256" key="5">
    <source>
        <dbReference type="ARBA" id="ARBA00022989"/>
    </source>
</evidence>
<dbReference type="STRING" id="106004.A0A1Y2G4K1"/>
<dbReference type="InterPro" id="IPR050925">
    <property type="entry name" value="Rhomboid_protease_S54"/>
</dbReference>
<dbReference type="PANTHER" id="PTHR43731:SF14">
    <property type="entry name" value="PRESENILIN-ASSOCIATED RHOMBOID-LIKE PROTEIN, MITOCHONDRIAL"/>
    <property type="match status" value="1"/>
</dbReference>
<evidence type="ECO:0000256" key="7">
    <source>
        <dbReference type="SAM" id="Phobius"/>
    </source>
</evidence>
<feature type="transmembrane region" description="Helical" evidence="7">
    <location>
        <begin position="287"/>
        <end position="308"/>
    </location>
</feature>
<evidence type="ECO:0000313" key="9">
    <source>
        <dbReference type="EMBL" id="ORY92450.1"/>
    </source>
</evidence>
<dbReference type="InterPro" id="IPR022764">
    <property type="entry name" value="Peptidase_S54_rhomboid_dom"/>
</dbReference>
<reference evidence="9 10" key="1">
    <citation type="submission" date="2016-07" db="EMBL/GenBank/DDBJ databases">
        <title>Pervasive Adenine N6-methylation of Active Genes in Fungi.</title>
        <authorList>
            <consortium name="DOE Joint Genome Institute"/>
            <person name="Mondo S.J."/>
            <person name="Dannebaum R.O."/>
            <person name="Kuo R.C."/>
            <person name="Labutti K."/>
            <person name="Haridas S."/>
            <person name="Kuo A."/>
            <person name="Salamov A."/>
            <person name="Ahrendt S.R."/>
            <person name="Lipzen A."/>
            <person name="Sullivan W."/>
            <person name="Andreopoulos W.B."/>
            <person name="Clum A."/>
            <person name="Lindquist E."/>
            <person name="Daum C."/>
            <person name="Ramamoorthy G.K."/>
            <person name="Gryganskyi A."/>
            <person name="Culley D."/>
            <person name="Magnuson J.K."/>
            <person name="James T.Y."/>
            <person name="O'Malley M.A."/>
            <person name="Stajich J.E."/>
            <person name="Spatafora J.W."/>
            <person name="Visel A."/>
            <person name="Grigoriev I.V."/>
        </authorList>
    </citation>
    <scope>NUCLEOTIDE SEQUENCE [LARGE SCALE GENOMIC DNA]</scope>
    <source>
        <strain evidence="9 10">62-1032</strain>
    </source>
</reference>
<dbReference type="InterPro" id="IPR035952">
    <property type="entry name" value="Rhomboid-like_sf"/>
</dbReference>